<evidence type="ECO:0000256" key="1">
    <source>
        <dbReference type="ARBA" id="ARBA00004141"/>
    </source>
</evidence>
<feature type="region of interest" description="Disordered" evidence="11">
    <location>
        <begin position="1"/>
        <end position="25"/>
    </location>
</feature>
<dbReference type="InterPro" id="IPR002076">
    <property type="entry name" value="ELO_fam"/>
</dbReference>
<name>A0A0B1SW20_OESDE</name>
<evidence type="ECO:0000256" key="2">
    <source>
        <dbReference type="ARBA" id="ARBA00005194"/>
    </source>
</evidence>
<comment type="pathway">
    <text evidence="2">Lipid metabolism; fatty acid biosynthesis.</text>
</comment>
<proteinExistence type="predicted"/>
<evidence type="ECO:0000256" key="5">
    <source>
        <dbReference type="ARBA" id="ARBA00022692"/>
    </source>
</evidence>
<protein>
    <submittedName>
        <fullName evidence="13">GNS1/SUR4 family protein</fullName>
    </submittedName>
</protein>
<keyword evidence="9 12" id="KW-0472">Membrane</keyword>
<dbReference type="GO" id="GO:0006633">
    <property type="term" value="P:fatty acid biosynthetic process"/>
    <property type="evidence" value="ECO:0007669"/>
    <property type="project" value="UniProtKB-UniPathway"/>
</dbReference>
<feature type="transmembrane region" description="Helical" evidence="12">
    <location>
        <begin position="67"/>
        <end position="88"/>
    </location>
</feature>
<dbReference type="OrthoDB" id="10259681at2759"/>
<evidence type="ECO:0000256" key="11">
    <source>
        <dbReference type="SAM" id="MobiDB-lite"/>
    </source>
</evidence>
<dbReference type="GO" id="GO:0009922">
    <property type="term" value="F:fatty acid elongase activity"/>
    <property type="evidence" value="ECO:0007669"/>
    <property type="project" value="InterPro"/>
</dbReference>
<keyword evidence="10" id="KW-0275">Fatty acid biosynthesis</keyword>
<feature type="transmembrane region" description="Helical" evidence="12">
    <location>
        <begin position="29"/>
        <end position="52"/>
    </location>
</feature>
<dbReference type="Pfam" id="PF01151">
    <property type="entry name" value="ELO"/>
    <property type="match status" value="1"/>
</dbReference>
<evidence type="ECO:0000313" key="13">
    <source>
        <dbReference type="EMBL" id="KHJ87702.1"/>
    </source>
</evidence>
<comment type="subcellular location">
    <subcellularLocation>
        <location evidence="1">Membrane</location>
        <topology evidence="1">Multi-pass membrane protein</topology>
    </subcellularLocation>
</comment>
<keyword evidence="3" id="KW-0444">Lipid biosynthesis</keyword>
<sequence length="101" mass="11471">MHKKIVPQQSQLDDSSDKWKTSPTYSGKVSMAVTTIQTTQMLAGVCVSYVVYRIKTETDLPCQQSMVNLYLAFLIYATFAVLFVHFFYKAYIAKAKKSKAE</sequence>
<keyword evidence="8" id="KW-0443">Lipid metabolism</keyword>
<keyword evidence="7 12" id="KW-1133">Transmembrane helix</keyword>
<evidence type="ECO:0000256" key="7">
    <source>
        <dbReference type="ARBA" id="ARBA00022989"/>
    </source>
</evidence>
<dbReference type="AlphaFoldDB" id="A0A0B1SW20"/>
<keyword evidence="6" id="KW-0276">Fatty acid metabolism</keyword>
<dbReference type="GO" id="GO:0016020">
    <property type="term" value="C:membrane"/>
    <property type="evidence" value="ECO:0007669"/>
    <property type="project" value="UniProtKB-SubCell"/>
</dbReference>
<reference evidence="13 14" key="1">
    <citation type="submission" date="2014-03" db="EMBL/GenBank/DDBJ databases">
        <title>Draft genome of the hookworm Oesophagostomum dentatum.</title>
        <authorList>
            <person name="Mitreva M."/>
        </authorList>
    </citation>
    <scope>NUCLEOTIDE SEQUENCE [LARGE SCALE GENOMIC DNA]</scope>
    <source>
        <strain evidence="13 14">OD-Hann</strain>
    </source>
</reference>
<dbReference type="EMBL" id="KN557223">
    <property type="protein sequence ID" value="KHJ87702.1"/>
    <property type="molecule type" value="Genomic_DNA"/>
</dbReference>
<gene>
    <name evidence="13" type="ORF">OESDEN_12517</name>
</gene>
<keyword evidence="5 12" id="KW-0812">Transmembrane</keyword>
<accession>A0A0B1SW20</accession>
<evidence type="ECO:0000256" key="10">
    <source>
        <dbReference type="ARBA" id="ARBA00023160"/>
    </source>
</evidence>
<dbReference type="UniPathway" id="UPA00094"/>
<evidence type="ECO:0000256" key="9">
    <source>
        <dbReference type="ARBA" id="ARBA00023136"/>
    </source>
</evidence>
<evidence type="ECO:0000313" key="14">
    <source>
        <dbReference type="Proteomes" id="UP000053660"/>
    </source>
</evidence>
<evidence type="ECO:0000256" key="12">
    <source>
        <dbReference type="SAM" id="Phobius"/>
    </source>
</evidence>
<dbReference type="Proteomes" id="UP000053660">
    <property type="component" value="Unassembled WGS sequence"/>
</dbReference>
<evidence type="ECO:0000256" key="6">
    <source>
        <dbReference type="ARBA" id="ARBA00022832"/>
    </source>
</evidence>
<keyword evidence="4" id="KW-0808">Transferase</keyword>
<evidence type="ECO:0000256" key="4">
    <source>
        <dbReference type="ARBA" id="ARBA00022679"/>
    </source>
</evidence>
<organism evidence="13 14">
    <name type="scientific">Oesophagostomum dentatum</name>
    <name type="common">Nodular worm</name>
    <dbReference type="NCBI Taxonomy" id="61180"/>
    <lineage>
        <taxon>Eukaryota</taxon>
        <taxon>Metazoa</taxon>
        <taxon>Ecdysozoa</taxon>
        <taxon>Nematoda</taxon>
        <taxon>Chromadorea</taxon>
        <taxon>Rhabditida</taxon>
        <taxon>Rhabditina</taxon>
        <taxon>Rhabditomorpha</taxon>
        <taxon>Strongyloidea</taxon>
        <taxon>Strongylidae</taxon>
        <taxon>Oesophagostomum</taxon>
    </lineage>
</organism>
<evidence type="ECO:0000256" key="8">
    <source>
        <dbReference type="ARBA" id="ARBA00023098"/>
    </source>
</evidence>
<evidence type="ECO:0000256" key="3">
    <source>
        <dbReference type="ARBA" id="ARBA00022516"/>
    </source>
</evidence>
<keyword evidence="14" id="KW-1185">Reference proteome</keyword>